<sequence length="53" mass="5736">MFQVLIPLTEAALAAEWFARCAACSIVAFMRTRFPLCPAGLAILTVVQRGRPG</sequence>
<name>F6FZT9_RALS8</name>
<gene>
    <name evidence="1" type="ordered locus">RSPO_c01150</name>
</gene>
<reference evidence="1 2" key="1">
    <citation type="journal article" date="2011" name="J. Bacteriol.">
        <title>Complete genome sequence of the plant pathogen Ralstonia solanacearum strain Po82.</title>
        <authorList>
            <person name="Xu J."/>
            <person name="Zheng H.J."/>
            <person name="Liu L."/>
            <person name="Pan Z.C."/>
            <person name="Prior P."/>
            <person name="Tang B."/>
            <person name="Xu J.S."/>
            <person name="Zhang H."/>
            <person name="Tian Q."/>
            <person name="Zhang L.Q."/>
            <person name="Feng J."/>
        </authorList>
    </citation>
    <scope>NUCLEOTIDE SEQUENCE [LARGE SCALE GENOMIC DNA]</scope>
    <source>
        <strain evidence="1 2">Po82</strain>
    </source>
</reference>
<evidence type="ECO:0000313" key="2">
    <source>
        <dbReference type="Proteomes" id="UP000007953"/>
    </source>
</evidence>
<dbReference type="AlphaFoldDB" id="F6FZT9"/>
<dbReference type="PATRIC" id="fig|1031711.3.peg.1127"/>
<organism evidence="1 2">
    <name type="scientific">Ralstonia solanacearum (strain Po82)</name>
    <dbReference type="NCBI Taxonomy" id="1031711"/>
    <lineage>
        <taxon>Bacteria</taxon>
        <taxon>Pseudomonadati</taxon>
        <taxon>Pseudomonadota</taxon>
        <taxon>Betaproteobacteria</taxon>
        <taxon>Burkholderiales</taxon>
        <taxon>Burkholderiaceae</taxon>
        <taxon>Ralstonia</taxon>
        <taxon>Ralstonia solanacearum species complex</taxon>
    </lineage>
</organism>
<evidence type="ECO:0000313" key="1">
    <source>
        <dbReference type="EMBL" id="AEG68451.1"/>
    </source>
</evidence>
<dbReference type="HOGENOM" id="CLU_3065380_0_0_4"/>
<protein>
    <submittedName>
        <fullName evidence="1">Uncharacterized protein</fullName>
    </submittedName>
</protein>
<dbReference type="Proteomes" id="UP000007953">
    <property type="component" value="Chromosome"/>
</dbReference>
<proteinExistence type="predicted"/>
<dbReference type="KEGG" id="rsn:RSPO_c01150"/>
<dbReference type="EMBL" id="CP002819">
    <property type="protein sequence ID" value="AEG68451.1"/>
    <property type="molecule type" value="Genomic_DNA"/>
</dbReference>
<accession>F6FZT9</accession>